<sequence length="46" mass="5292">MAAPHTLPNVRGRLKNLFYWFSDGLSAVLPTGRISRRSARPRRRGR</sequence>
<evidence type="ECO:0000313" key="1">
    <source>
        <dbReference type="EMBL" id="EGF11879.1"/>
    </source>
</evidence>
<dbReference type="AlphaFoldDB" id="F2B9B7"/>
<dbReference type="EMBL" id="AFAY01000006">
    <property type="protein sequence ID" value="EGF11879.1"/>
    <property type="molecule type" value="Genomic_DNA"/>
</dbReference>
<reference evidence="1 2" key="1">
    <citation type="submission" date="2011-02" db="EMBL/GenBank/DDBJ databases">
        <authorList>
            <person name="Muzny D."/>
            <person name="Qin X."/>
            <person name="Deng J."/>
            <person name="Jiang H."/>
            <person name="Liu Y."/>
            <person name="Qu J."/>
            <person name="Song X.-Z."/>
            <person name="Zhang L."/>
            <person name="Thornton R."/>
            <person name="Coyle M."/>
            <person name="Francisco L."/>
            <person name="Jackson L."/>
            <person name="Javaid M."/>
            <person name="Korchina V."/>
            <person name="Kovar C."/>
            <person name="Mata R."/>
            <person name="Mathew T."/>
            <person name="Ngo R."/>
            <person name="Nguyen L."/>
            <person name="Nguyen N."/>
            <person name="Okwuonu G."/>
            <person name="Ongeri F."/>
            <person name="Pham C."/>
            <person name="Simmons D."/>
            <person name="Wilczek-Boney K."/>
            <person name="Hale W."/>
            <person name="Jakkamsetti A."/>
            <person name="Pham P."/>
            <person name="Ruth R."/>
            <person name="San Lucas F."/>
            <person name="Warren J."/>
            <person name="Zhang J."/>
            <person name="Zhao Z."/>
            <person name="Zhou C."/>
            <person name="Zhu D."/>
            <person name="Lee S."/>
            <person name="Bess C."/>
            <person name="Blankenburg K."/>
            <person name="Forbes L."/>
            <person name="Fu Q."/>
            <person name="Gubbala S."/>
            <person name="Hirani K."/>
            <person name="Jayaseelan J.C."/>
            <person name="Lara F."/>
            <person name="Munidasa M."/>
            <person name="Palculict T."/>
            <person name="Patil S."/>
            <person name="Pu L.-L."/>
            <person name="Saada N."/>
            <person name="Tang L."/>
            <person name="Weissenberger G."/>
            <person name="Zhu Y."/>
            <person name="Hemphill L."/>
            <person name="Shang Y."/>
            <person name="Youmans B."/>
            <person name="Ayvaz T."/>
            <person name="Ross M."/>
            <person name="Santibanez J."/>
            <person name="Aqrawi P."/>
            <person name="Gross S."/>
            <person name="Joshi V."/>
            <person name="Fowler G."/>
            <person name="Nazareth L."/>
            <person name="Reid J."/>
            <person name="Worley K."/>
            <person name="Petrosino J."/>
            <person name="Highlander S."/>
            <person name="Gibbs R."/>
        </authorList>
    </citation>
    <scope>NUCLEOTIDE SEQUENCE [LARGE SCALE GENOMIC DNA]</scope>
    <source>
        <strain evidence="1 2">ATCC BAA-1200</strain>
    </source>
</reference>
<evidence type="ECO:0000313" key="2">
    <source>
        <dbReference type="Proteomes" id="UP000004105"/>
    </source>
</evidence>
<name>F2B9B7_9NEIS</name>
<dbReference type="Proteomes" id="UP000004105">
    <property type="component" value="Unassembled WGS sequence"/>
</dbReference>
<dbReference type="HOGENOM" id="CLU_3186182_0_0_4"/>
<gene>
    <name evidence="1" type="ORF">HMPREF9123_0320</name>
</gene>
<comment type="caution">
    <text evidence="1">The sequence shown here is derived from an EMBL/GenBank/DDBJ whole genome shotgun (WGS) entry which is preliminary data.</text>
</comment>
<proteinExistence type="predicted"/>
<organism evidence="1 2">
    <name type="scientific">Neisseria bacilliformis ATCC BAA-1200</name>
    <dbReference type="NCBI Taxonomy" id="888742"/>
    <lineage>
        <taxon>Bacteria</taxon>
        <taxon>Pseudomonadati</taxon>
        <taxon>Pseudomonadota</taxon>
        <taxon>Betaproteobacteria</taxon>
        <taxon>Neisseriales</taxon>
        <taxon>Neisseriaceae</taxon>
        <taxon>Neisseria</taxon>
    </lineage>
</organism>
<keyword evidence="2" id="KW-1185">Reference proteome</keyword>
<accession>F2B9B7</accession>
<protein>
    <submittedName>
        <fullName evidence="1">Uncharacterized protein</fullName>
    </submittedName>
</protein>